<keyword evidence="5" id="KW-0175">Coiled coil</keyword>
<keyword evidence="7" id="KW-0472">Membrane</keyword>
<dbReference type="InterPro" id="IPR002035">
    <property type="entry name" value="VWF_A"/>
</dbReference>
<evidence type="ECO:0000256" key="7">
    <source>
        <dbReference type="SAM" id="Phobius"/>
    </source>
</evidence>
<feature type="region of interest" description="Disordered" evidence="6">
    <location>
        <begin position="3476"/>
        <end position="3505"/>
    </location>
</feature>
<reference evidence="10 11" key="1">
    <citation type="submission" date="2017-12" db="EMBL/GenBank/DDBJ databases">
        <authorList>
            <person name="Hurst M.R.H."/>
        </authorList>
    </citation>
    <scope>NUCLEOTIDE SEQUENCE [LARGE SCALE GENOMIC DNA]</scope>
    <source>
        <strain evidence="10 11">TH11417</strain>
    </source>
</reference>
<evidence type="ECO:0000313" key="10">
    <source>
        <dbReference type="EMBL" id="AUW95697.1"/>
    </source>
</evidence>
<keyword evidence="1" id="KW-0134">Cell wall</keyword>
<evidence type="ECO:0000256" key="2">
    <source>
        <dbReference type="ARBA" id="ARBA00022525"/>
    </source>
</evidence>
<organism evidence="10 11">
    <name type="scientific">Streptococcus pluranimalium</name>
    <dbReference type="NCBI Taxonomy" id="82348"/>
    <lineage>
        <taxon>Bacteria</taxon>
        <taxon>Bacillati</taxon>
        <taxon>Bacillota</taxon>
        <taxon>Bacilli</taxon>
        <taxon>Lactobacillales</taxon>
        <taxon>Streptococcaceae</taxon>
        <taxon>Streptococcus</taxon>
    </lineage>
</organism>
<name>A0A2L0D1L4_9STRE</name>
<feature type="region of interest" description="Disordered" evidence="6">
    <location>
        <begin position="3189"/>
        <end position="3223"/>
    </location>
</feature>
<evidence type="ECO:0000256" key="6">
    <source>
        <dbReference type="SAM" id="MobiDB-lite"/>
    </source>
</evidence>
<keyword evidence="3" id="KW-0732">Signal</keyword>
<protein>
    <submittedName>
        <fullName evidence="10">Uncharacterized protein</fullName>
    </submittedName>
</protein>
<evidence type="ECO:0000259" key="8">
    <source>
        <dbReference type="PROSITE" id="PS50234"/>
    </source>
</evidence>
<feature type="region of interest" description="Disordered" evidence="6">
    <location>
        <begin position="3624"/>
        <end position="3655"/>
    </location>
</feature>
<feature type="compositionally biased region" description="Low complexity" evidence="6">
    <location>
        <begin position="4098"/>
        <end position="4112"/>
    </location>
</feature>
<keyword evidence="11" id="KW-1185">Reference proteome</keyword>
<evidence type="ECO:0000256" key="5">
    <source>
        <dbReference type="SAM" id="Coils"/>
    </source>
</evidence>
<feature type="coiled-coil region" evidence="5">
    <location>
        <begin position="4125"/>
        <end position="4200"/>
    </location>
</feature>
<dbReference type="InterPro" id="IPR026466">
    <property type="entry name" value="Fim_isopep_form_D2_dom"/>
</dbReference>
<dbReference type="SUPFAM" id="SSF53300">
    <property type="entry name" value="vWA-like"/>
    <property type="match status" value="1"/>
</dbReference>
<feature type="region of interest" description="Disordered" evidence="6">
    <location>
        <begin position="2894"/>
        <end position="2924"/>
    </location>
</feature>
<evidence type="ECO:0000259" key="9">
    <source>
        <dbReference type="PROSITE" id="PS50847"/>
    </source>
</evidence>
<feature type="transmembrane region" description="Helical" evidence="7">
    <location>
        <begin position="12"/>
        <end position="36"/>
    </location>
</feature>
<keyword evidence="2" id="KW-0964">Secreted</keyword>
<feature type="region of interest" description="Disordered" evidence="6">
    <location>
        <begin position="4293"/>
        <end position="4351"/>
    </location>
</feature>
<feature type="domain" description="Gram-positive cocci surface proteins LPxTG" evidence="9">
    <location>
        <begin position="4343"/>
        <end position="4378"/>
    </location>
</feature>
<feature type="region of interest" description="Disordered" evidence="6">
    <location>
        <begin position="2026"/>
        <end position="2057"/>
    </location>
</feature>
<feature type="compositionally biased region" description="Low complexity" evidence="6">
    <location>
        <begin position="1592"/>
        <end position="1609"/>
    </location>
</feature>
<feature type="region of interest" description="Disordered" evidence="6">
    <location>
        <begin position="1884"/>
        <end position="1909"/>
    </location>
</feature>
<dbReference type="NCBIfam" id="TIGR01167">
    <property type="entry name" value="LPXTG_anchor"/>
    <property type="match status" value="1"/>
</dbReference>
<dbReference type="OrthoDB" id="2203145at2"/>
<accession>A0A2L0D1L4</accession>
<feature type="region of interest" description="Disordered" evidence="6">
    <location>
        <begin position="1580"/>
        <end position="1612"/>
    </location>
</feature>
<feature type="region of interest" description="Disordered" evidence="6">
    <location>
        <begin position="2314"/>
        <end position="2346"/>
    </location>
</feature>
<dbReference type="Pfam" id="PF00746">
    <property type="entry name" value="Gram_pos_anchor"/>
    <property type="match status" value="1"/>
</dbReference>
<evidence type="ECO:0000256" key="4">
    <source>
        <dbReference type="ARBA" id="ARBA00023088"/>
    </source>
</evidence>
<gene>
    <name evidence="10" type="ORF">C0J00_00355</name>
</gene>
<feature type="compositionally biased region" description="Pro residues" evidence="6">
    <location>
        <begin position="3055"/>
        <end position="3064"/>
    </location>
</feature>
<feature type="region of interest" description="Disordered" evidence="6">
    <location>
        <begin position="4097"/>
        <end position="4122"/>
    </location>
</feature>
<feature type="region of interest" description="Disordered" evidence="6">
    <location>
        <begin position="3923"/>
        <end position="3959"/>
    </location>
</feature>
<feature type="compositionally biased region" description="Pro residues" evidence="6">
    <location>
        <begin position="3201"/>
        <end position="3210"/>
    </location>
</feature>
<dbReference type="Gene3D" id="2.60.40.740">
    <property type="match status" value="22"/>
</dbReference>
<dbReference type="SMART" id="SM00327">
    <property type="entry name" value="VWA"/>
    <property type="match status" value="1"/>
</dbReference>
<dbReference type="InterPro" id="IPR036465">
    <property type="entry name" value="vWFA_dom_sf"/>
</dbReference>
<dbReference type="NCBIfam" id="TIGR04226">
    <property type="entry name" value="RrgB_K2N_iso_D2"/>
    <property type="match status" value="21"/>
</dbReference>
<feature type="transmembrane region" description="Helical" evidence="7">
    <location>
        <begin position="4353"/>
        <end position="4371"/>
    </location>
</feature>
<feature type="region of interest" description="Disordered" evidence="6">
    <location>
        <begin position="1733"/>
        <end position="1768"/>
    </location>
</feature>
<evidence type="ECO:0000256" key="1">
    <source>
        <dbReference type="ARBA" id="ARBA00022512"/>
    </source>
</evidence>
<dbReference type="InterPro" id="IPR019931">
    <property type="entry name" value="LPXTG_anchor"/>
</dbReference>
<keyword evidence="7" id="KW-1133">Transmembrane helix</keyword>
<keyword evidence="7" id="KW-0812">Transmembrane</keyword>
<feature type="compositionally biased region" description="Pro residues" evidence="6">
    <location>
        <begin position="3938"/>
        <end position="3952"/>
    </location>
</feature>
<dbReference type="Gene3D" id="3.40.50.410">
    <property type="entry name" value="von Willebrand factor, type A domain"/>
    <property type="match status" value="1"/>
</dbReference>
<feature type="region of interest" description="Disordered" evidence="6">
    <location>
        <begin position="3043"/>
        <end position="3073"/>
    </location>
</feature>
<evidence type="ECO:0000313" key="11">
    <source>
        <dbReference type="Proteomes" id="UP000238956"/>
    </source>
</evidence>
<keyword evidence="4" id="KW-0572">Peptidoglycan-anchor</keyword>
<feature type="compositionally biased region" description="Basic and acidic residues" evidence="6">
    <location>
        <begin position="1744"/>
        <end position="1753"/>
    </location>
</feature>
<dbReference type="PROSITE" id="PS50847">
    <property type="entry name" value="GRAM_POS_ANCHORING"/>
    <property type="match status" value="1"/>
</dbReference>
<feature type="compositionally biased region" description="Basic and acidic residues" evidence="6">
    <location>
        <begin position="1888"/>
        <end position="1897"/>
    </location>
</feature>
<proteinExistence type="predicted"/>
<dbReference type="EMBL" id="CP025536">
    <property type="protein sequence ID" value="AUW95697.1"/>
    <property type="molecule type" value="Genomic_DNA"/>
</dbReference>
<evidence type="ECO:0000256" key="3">
    <source>
        <dbReference type="ARBA" id="ARBA00022729"/>
    </source>
</evidence>
<feature type="region of interest" description="Disordered" evidence="6">
    <location>
        <begin position="2604"/>
        <end position="2638"/>
    </location>
</feature>
<reference evidence="10 11" key="2">
    <citation type="submission" date="2018-02" db="EMBL/GenBank/DDBJ databases">
        <title>Whole genome sequencing analysis of Streptococcus pluranimalium isolated from cattle infected mastitis in China.</title>
        <authorList>
            <person name="Zhang J.-R."/>
            <person name="Hu G.-Z."/>
        </authorList>
    </citation>
    <scope>NUCLEOTIDE SEQUENCE [LARGE SCALE GENOMIC DNA]</scope>
    <source>
        <strain evidence="10 11">TH11417</strain>
    </source>
</reference>
<dbReference type="GeneID" id="98392361"/>
<feature type="domain" description="VWFA" evidence="8">
    <location>
        <begin position="79"/>
        <end position="397"/>
    </location>
</feature>
<sequence>MQSEKTKRSWKGLLGFFAVIGVVITLFMSISSGMFATAAELGNIITGENTSTKATQDGCAIKIETTEKVSWQLPRQPIDLVVIQDASGSFEQTMPNIKEALKRVTETTTEEAYDEKNPKLVFTGDASTTDRVMITSYAGIDASRQYDNATRDYYGRVTGTDSNFTNLVREVNQTSELYRFDTNGKMLSSTAEINAEVDKIRTGGGTPTVPAIEDAIKQYENVKGDMANGRKTVFLLVTDGIANAYRDNGKVYIDRSMYRTYNLMNDWGTGSRMPEAAQNYLARAKELEEAGVKLKAAAGETGKVVVGFWEDKAKLQAFDTGFGYLYAYDNAFGTPGSYTNITTGDNRSIREVFTTALQSVASKSDVLPTGEAADYYVEDTNIDQFAAKILKSITAAITKEDVSGNFTVTEGYTVESVTINGKQVVSEVTDEEKQVRGIIKQDGQNVTITVPESVFNPGNNDFNYELKRTEEAESLDEADEVEPPENYVPEKTEREVGQLVGTFKVGDYESAQIGSSKPTKVEVTDLKYCYPRATKDVKDQDATNDTNGDDGKSGIIAEDPLLKAAGISRQTYAATLSDQSELFTYSIRYNMYNAPLEMDRNVMLVDTLDYRINYQDAYVTDDMGNKLSDFKISTKEITDGNGNPTTIVYATVPKLPGEQSETVNEGEYGGHKFKVYNLVVTAKIKDEYTFENNENVYKSMMTDNGGLGFLNQAQIVWNGSTADPQDKDAELRRSNAVYVVPPVKTDITKKVSQNPTVAGTDHLELPTRLDDYYYQISSTWPGLFDSYVIEDILVPELMSLHDVDNDDKVFVNGQEAPTLTQYLKKETVEVNGEQRDRVYFELKSANLSRLQLRRINAEIEKLNEGNDGPAKITLGIKARIRDNAVLAKYADANGKIQVPNTANVILNNESQTSNEVTVSPNSPAAIKRINEEKTELFTTVNKDGEGEAFNYDVQATLPNDINDATEYYIKDILDDRLELVPSDNAADADNDGVYMVGTDAEHFTTEVKTEDGKQVVYARLKESAFDQVKANDVIHLVIHARIKAGATGSIENTATVNYNGKPTPPTPPVVVTPPPTVTKTVEPTVESREANLENDQVPAGTYTAKINKEGEDIELAVWNDPYVYKVNSVVPKGATTFTIKDVLIPEMEIVDAVSDKNPRKVEIDVDGTKESLPADQIKVDKSDVNKQTISVTLTEDQIAKYADKAITLTFTAKFKTGASLTQYISKENGLPKAPNTATIKINDNPEVESNTVTVTPPINKPEIKKTVNNKSHADLNGRYELFTYKVETSVPYNANEFVITDTLEPVLHFISDLSRVTFKIGDKTYTGDELAEIIKLEEKEIDGQKRSVLTATLSEKHIKGNEAKPVVIEFLAQVNDEADLSKYRYVKENHSELYGTDADHAEIPNEASYIINNNVKEVSNKVTVTPPTPTPSNLDKKIENVYAKEDPKPLVEHLDVENGKDYNYVIDATLPSNIFEYKSWMLEDTLDPRLELSDQDEPVIIAVHPDGAPASAEDEAYIKDHFNITIEDAEVDGKATKKVVVKVPEDKMKELHDKYHIRLYIPARIKDGVTDTNIPNDAIKTGIKPNGETHVVKTPPVTVTPPQEVPTPKKTVDNQGELSLATLEQEFTYRVAVTVPENTAGMSKFELSDDLEDILTVTDTAVTIDGQEDEKVSVTSTKDANDANGKVVAALPVDEIASYKGKEMILTIKARIKDGVSASELAKYVTATNQDGSIPNKATLTVGDKPEQKKDSNEVPVTPPGEDPNVSKKINETEDSAIVLPETDYTYNIKSTLPKDISTYKKFVIVDEVDSRLAIQGTPVIKGDAADFFTVKVTGQTVTAEITDFAKAKAYAGEAVELVITAQVKKDATLAEGEVGIPNTSKVTYQNKSHEDGKPDSETPSTPPVTVTPPPLTKKINETLDHLDTATKTDYTYNIKTTLPSNIGDYKTFVINDDLDKDLEVQGTPVMTGAAADFFKVTVDGQKVRATITDFEAAKAMAGKEVELVITSQIREGVTRQAIPNEATITYTNKAKADGTPGDTSTTPPTPPVTVTPPGENPTVDKKINGSDTEAVILPETNFTYNVKSTLPVDITSYKKFVIVDNLDENLAIQGTPVITGDAAKFFDVAVDGQTVTATMKDIKDAKDLAGQTVELVITAQVKATSTAAKIDNKATVQYQNKSHVDGEPDTTVDTPPVTVTPPPLTKKINETLDHLDTATKTDYTYNIKTTLPSNIGDYKTFVINDDLDKDLEVQGTPVMTGAAADFFKVTVDGQKVRATITDFEAAKAMAGKEVELVITSQIREGVTRQAIPNEATITYTNKAKADGTPGDTSTTPPTPPVTVTPPGENPTVDKKINGSDTEAVILPETNFTYNVKSTLPVDITSYKKFVIVDNLDENLAIQGTPVITGDAAKFFDVAVDGQTVTATMKDIKDAKDLAGQTVELVITAQVKATSTAAKIDNKATVQYQNKSHVDGEPDTTVDTPPVTVTPPPLTKKINETLDHLDTATKTDYTYNIKTTLPSNIGDYKTFVINDDLDKDLEVQGTPVMTGAAADFFKVTVDGQKVRATITDFEAAKAMAGKEVELVITSQIRDGVTRQAIPNEATITYTNKAKADGTPGDTSTTPPTPPVTVTPPGENPTVDKKINGSDTEAVILPETNFTYNVKSTLPVDITSYKKFVIVDNLDENLAIQGTPVITGDAAKFFDVKVDGQTVTATMKDIKDAKDLAGQTVELVITAQVKATSTAAKIDNKATVQYQNKSHVDGEPDTTVDTPPVTVTPPPLTKKINETLDHLDTATKTDYTYNIKTTLPSNIGDYKTFVINDDLDKDLEVQGTPVMTGAAADFFKVTVDGQKVRATITDFEAAKAMAGKEVELVITSQIREGVTRQAIPNEATITYTNKAKADGTPGDTSTTPPTPPVTVTPPGENPTVEKKINKELTELDIDTEKDYDYNITTTLPVDITSYKKFVIVDELDKDLEVQGTPTITGDAAKFFDVKVDGQTVTATMKDFKDAKALAGKPVELVITSQIREGVTRQAIPNTTKVTYQNKSHVDGKPDSETPPTPPVTVTPPGENPTVEKKINKELTELDIDTEKDYDYNIKTTLPVDITSYKKFVIVDELDKDLEVQGTPTITGDAAKFFDVKVDGQTVTATMKDFKDAKALAGKPVELVITSQIREGVTRQAIPNTTKVTYQNKSHVDGKPDSETPPTPPVTVTPPGENPTVDKKINGSDTEAVILPETNFTYNVKSTLPVDITSYKKFVIVDNLDENLAIQGTPVITGDAAKFFDVAVDGQTVTATMKDIKDAKDLAGQTVELVITAQVKATSTAAKIDNKATVQYQNKSHVDGEPDTTVDTPPVTVTPPPLTKKINETLDHLDTATKTDYTYNIKTTLPSNIGDYKTFVINDDLDKDLEVQGTPVMTGAAADFFKVTVDGQKVRATITDFEAAKAMAGKEVELVITSQIREGVTRQAIPNEATITYTNKAKADGTPGDTSTTPPTPPVTVTPPGENPTVEKKINKELTELDIDTEKDYDYNITTTLPVDITSYKKFVIVDELDKDLEVQGTPTITGDAAKFFDVKVDGQTVTATMKDFKDAKALAGKPVELVITSQIREGVTRQAIPNTTKVTYQNKSHVDGKPDSETPPTPPVTVTPPTPNTPPIEKKVNGADSANLEARQEVFTYTIDTAVPTGAHAFEITDTLEDVLTFEGDVTATLDDKAISADQIKIDGQTVTVKLTKEQVRKQAGKAVHVEFSAKVKDGANLTPYMTDGKTSIPNTASYIINNNPDTKKDSNTVPVVPPTPNEPGIDKKINRDLTHLDIEENKSYMYNVNVDLPQDIATYKEFIVTDNLVDALAINGDVVAYVDGYSTDAIKVDVAGNKVTATVTDFAKLAGFKEIQLYIPAIIADATKASEYVDNKVPNTARLDFVDSNGVKKNKETNPVTVTPPTPPTPPNTPKEPTPDAPRKTVSLVDGLEQAEYLRLPEASQAFRFDIKSVVPKDQAEDNRLDLSSITITDTLDPLFTVKKENVFVKITGNAPAEANFIDEDVAKAVADLKDAEDKLKELKASSNKEAALTELEAAKKTVADLEAKLEADNKVLAELKAASTTETSDATAETETSSEEVTDNSAAIAEQEKVIANDKAQLETAKTALATAETAVAEAKTAAEIQVDISNQEKVIAEAKSVKEKAEERQKKLQARLTSLAKLTAKGELTNEAIAELGGNISITDNGRTVMVDFSDEYTMEALKGYTVNVIIYSSITDVTALKDAHFTKGIDNTATVQFNHDPSVNLTKKTNTVRVVPPKKNTPPKGQTPPPPKGELPRIPERKPKPKHIPPANTPKAKKKLPSTLPKTGESSSHLGLIGLGIVSLGSLAFYMVSRKKRDF</sequence>
<dbReference type="KEGG" id="splr:C0J00_00355"/>
<dbReference type="PROSITE" id="PS50234">
    <property type="entry name" value="VWFA"/>
    <property type="match status" value="1"/>
</dbReference>
<dbReference type="Proteomes" id="UP000238956">
    <property type="component" value="Chromosome"/>
</dbReference>
<dbReference type="RefSeq" id="WP_104967058.1">
    <property type="nucleotide sequence ID" value="NZ_CP025536.1"/>
</dbReference>
<feature type="compositionally biased region" description="Pro residues" evidence="6">
    <location>
        <begin position="3636"/>
        <end position="3653"/>
    </location>
</feature>